<dbReference type="InterPro" id="IPR000873">
    <property type="entry name" value="AMP-dep_synth/lig_dom"/>
</dbReference>
<feature type="domain" description="AMP-binding enzyme C-terminal" evidence="2">
    <location>
        <begin position="434"/>
        <end position="502"/>
    </location>
</feature>
<dbReference type="InterPro" id="IPR025110">
    <property type="entry name" value="AMP-bd_C"/>
</dbReference>
<dbReference type="GO" id="GO:0044550">
    <property type="term" value="P:secondary metabolite biosynthetic process"/>
    <property type="evidence" value="ECO:0007669"/>
    <property type="project" value="TreeGrafter"/>
</dbReference>
<dbReference type="NCBIfam" id="TIGR01733">
    <property type="entry name" value="AA-adenyl-dom"/>
    <property type="match status" value="1"/>
</dbReference>
<evidence type="ECO:0000313" key="4">
    <source>
        <dbReference type="Proteomes" id="UP000078383"/>
    </source>
</evidence>
<dbReference type="InterPro" id="IPR010071">
    <property type="entry name" value="AA_adenyl_dom"/>
</dbReference>
<evidence type="ECO:0000259" key="1">
    <source>
        <dbReference type="Pfam" id="PF00501"/>
    </source>
</evidence>
<dbReference type="OrthoDB" id="9778383at2"/>
<proteinExistence type="predicted"/>
<accession>A0A174ZAJ3</accession>
<dbReference type="SUPFAM" id="SSF56801">
    <property type="entry name" value="Acetyl-CoA synthetase-like"/>
    <property type="match status" value="1"/>
</dbReference>
<reference evidence="3 4" key="1">
    <citation type="submission" date="2015-09" db="EMBL/GenBank/DDBJ databases">
        <authorList>
            <consortium name="Pathogen Informatics"/>
        </authorList>
    </citation>
    <scope>NUCLEOTIDE SEQUENCE [LARGE SCALE GENOMIC DNA]</scope>
    <source>
        <strain evidence="3 4">2789STDY5834889</strain>
    </source>
</reference>
<protein>
    <submittedName>
        <fullName evidence="3">Tyrocidine synthase III</fullName>
    </submittedName>
</protein>
<feature type="domain" description="AMP-dependent synthetase/ligase" evidence="1">
    <location>
        <begin position="13"/>
        <end position="376"/>
    </location>
</feature>
<dbReference type="AlphaFoldDB" id="A0A174ZAJ3"/>
<dbReference type="Gene3D" id="3.40.50.12780">
    <property type="entry name" value="N-terminal domain of ligase-like"/>
    <property type="match status" value="1"/>
</dbReference>
<dbReference type="Proteomes" id="UP000078383">
    <property type="component" value="Unassembled WGS sequence"/>
</dbReference>
<dbReference type="GO" id="GO:0005737">
    <property type="term" value="C:cytoplasm"/>
    <property type="evidence" value="ECO:0007669"/>
    <property type="project" value="TreeGrafter"/>
</dbReference>
<dbReference type="PANTHER" id="PTHR45527:SF1">
    <property type="entry name" value="FATTY ACID SYNTHASE"/>
    <property type="match status" value="1"/>
</dbReference>
<dbReference type="RefSeq" id="WP_055171415.1">
    <property type="nucleotide sequence ID" value="NZ_CZBX01000003.1"/>
</dbReference>
<dbReference type="EMBL" id="CZBX01000003">
    <property type="protein sequence ID" value="CUQ84285.1"/>
    <property type="molecule type" value="Genomic_DNA"/>
</dbReference>
<evidence type="ECO:0000259" key="2">
    <source>
        <dbReference type="Pfam" id="PF13193"/>
    </source>
</evidence>
<dbReference type="GO" id="GO:0031177">
    <property type="term" value="F:phosphopantetheine binding"/>
    <property type="evidence" value="ECO:0007669"/>
    <property type="project" value="TreeGrafter"/>
</dbReference>
<dbReference type="GO" id="GO:0043041">
    <property type="term" value="P:amino acid activation for nonribosomal peptide biosynthetic process"/>
    <property type="evidence" value="ECO:0007669"/>
    <property type="project" value="TreeGrafter"/>
</dbReference>
<sequence>MIAKEELNILWSLEQTAEKYEDRVAVSDVNQEMTWKGLVKKAQVIGAELSKKVQPGNPIPVLLEKSSETLAVMLGIVYAGCFYVPVNPMNPAERLRKIMEKLEPEVIISDEKGKEQLAAVGVGLEEKVIGPETLLPTTGTDLSEEQRSRLEQIQGQWKETDALYGIFTSGSTGTPKAIVVSHGAASRFIRHFTEIFEITSEDVIGNQAPFDFDVSVKDIYSSIMTGAQLVLIPKEYFSTPPRLLDYLCDKKVTNLTWAVSALTLVSALKGLNYRVPESVKRVMFSGEAMPPKQLRIWQEKLPDAKFVNLYGPTEITCNCTYFPIERQYEDSEKIPAGKAFPGRRVILVDEEGKQVTEPGVQGEICSAGESLANGYYKEPEQTAEKFVLYPVDGTEQRMYRTGDLGSYDEEGNIVFAGRKDFQIKHMGHRIELEEIERSMTALDGVEKSCCVFDMEKNRIMGFYLGEKAASDVRKQMKEQLPVYMVPTKLIQVDEMPLNKNGKTDRNYFKNYGKNKGCTLGFERSSIRKEKIL</sequence>
<evidence type="ECO:0000313" key="3">
    <source>
        <dbReference type="EMBL" id="CUQ84285.1"/>
    </source>
</evidence>
<name>A0A174ZAJ3_9FIRM</name>
<gene>
    <name evidence="3" type="primary">tycC</name>
    <name evidence="3" type="ORF">ERS852502_00885</name>
</gene>
<dbReference type="InterPro" id="IPR045851">
    <property type="entry name" value="AMP-bd_C_sf"/>
</dbReference>
<dbReference type="CDD" id="cd05930">
    <property type="entry name" value="A_NRPS"/>
    <property type="match status" value="1"/>
</dbReference>
<dbReference type="PANTHER" id="PTHR45527">
    <property type="entry name" value="NONRIBOSOMAL PEPTIDE SYNTHETASE"/>
    <property type="match status" value="1"/>
</dbReference>
<dbReference type="InterPro" id="IPR042099">
    <property type="entry name" value="ANL_N_sf"/>
</dbReference>
<organism evidence="3 4">
    <name type="scientific">[Ruminococcus] torques</name>
    <dbReference type="NCBI Taxonomy" id="33039"/>
    <lineage>
        <taxon>Bacteria</taxon>
        <taxon>Bacillati</taxon>
        <taxon>Bacillota</taxon>
        <taxon>Clostridia</taxon>
        <taxon>Lachnospirales</taxon>
        <taxon>Lachnospiraceae</taxon>
        <taxon>Mediterraneibacter</taxon>
    </lineage>
</organism>
<dbReference type="Pfam" id="PF13193">
    <property type="entry name" value="AMP-binding_C"/>
    <property type="match status" value="1"/>
</dbReference>
<dbReference type="Pfam" id="PF00501">
    <property type="entry name" value="AMP-binding"/>
    <property type="match status" value="1"/>
</dbReference>
<dbReference type="Gene3D" id="3.30.300.30">
    <property type="match status" value="1"/>
</dbReference>